<organism evidence="2 3">
    <name type="scientific">Halomonas daqiaonensis</name>
    <dbReference type="NCBI Taxonomy" id="650850"/>
    <lineage>
        <taxon>Bacteria</taxon>
        <taxon>Pseudomonadati</taxon>
        <taxon>Pseudomonadota</taxon>
        <taxon>Gammaproteobacteria</taxon>
        <taxon>Oceanospirillales</taxon>
        <taxon>Halomonadaceae</taxon>
        <taxon>Halomonas</taxon>
    </lineage>
</organism>
<reference evidence="3" key="1">
    <citation type="submission" date="2016-10" db="EMBL/GenBank/DDBJ databases">
        <authorList>
            <person name="Varghese N."/>
            <person name="Submissions S."/>
        </authorList>
    </citation>
    <scope>NUCLEOTIDE SEQUENCE [LARGE SCALE GENOMIC DNA]</scope>
    <source>
        <strain evidence="3">CGMCC 1.9150</strain>
    </source>
</reference>
<dbReference type="GO" id="GO:0046677">
    <property type="term" value="P:response to antibiotic"/>
    <property type="evidence" value="ECO:0007669"/>
    <property type="project" value="InterPro"/>
</dbReference>
<dbReference type="EMBL" id="FOBC01000014">
    <property type="protein sequence ID" value="SEL68935.1"/>
    <property type="molecule type" value="Genomic_DNA"/>
</dbReference>
<feature type="region of interest" description="Disordered" evidence="1">
    <location>
        <begin position="432"/>
        <end position="451"/>
    </location>
</feature>
<gene>
    <name evidence="2" type="ORF">SAMN04488129_11426</name>
</gene>
<dbReference type="InterPro" id="IPR007815">
    <property type="entry name" value="Emycin_Estase"/>
</dbReference>
<dbReference type="AlphaFoldDB" id="A0A1H7S8T0"/>
<dbReference type="STRING" id="650850.SAMN04488129_11426"/>
<name>A0A1H7S8T0_9GAMM</name>
<dbReference type="RefSeq" id="WP_089713963.1">
    <property type="nucleotide sequence ID" value="NZ_FOBC01000014.1"/>
</dbReference>
<dbReference type="InterPro" id="IPR014622">
    <property type="entry name" value="UCP036794_erythomycin"/>
</dbReference>
<evidence type="ECO:0000256" key="1">
    <source>
        <dbReference type="SAM" id="MobiDB-lite"/>
    </source>
</evidence>
<evidence type="ECO:0000313" key="3">
    <source>
        <dbReference type="Proteomes" id="UP000198807"/>
    </source>
</evidence>
<keyword evidence="3" id="KW-1185">Reference proteome</keyword>
<dbReference type="Gene3D" id="3.40.1660.10">
    <property type="entry name" value="EreA-like (biosynthetic domain)"/>
    <property type="match status" value="1"/>
</dbReference>
<dbReference type="Gene3D" id="3.30.1870.10">
    <property type="entry name" value="EreA-like, domain 2"/>
    <property type="match status" value="1"/>
</dbReference>
<proteinExistence type="predicted"/>
<protein>
    <submittedName>
        <fullName evidence="2">Erythromycin esterase homolog</fullName>
    </submittedName>
</protein>
<dbReference type="InterPro" id="IPR052036">
    <property type="entry name" value="Hydrolase/PRTase-associated"/>
</dbReference>
<dbReference type="PANTHER" id="PTHR31299">
    <property type="entry name" value="ESTERASE, PUTATIVE (AFU_ORTHOLOGUE AFUA_1G05850)-RELATED"/>
    <property type="match status" value="1"/>
</dbReference>
<dbReference type="Gene3D" id="1.20.1440.30">
    <property type="entry name" value="Biosynthetic Protein domain"/>
    <property type="match status" value="1"/>
</dbReference>
<dbReference type="PANTHER" id="PTHR31299:SF0">
    <property type="entry name" value="ESTERASE, PUTATIVE (AFU_ORTHOLOGUE AFUA_1G05850)-RELATED"/>
    <property type="match status" value="1"/>
</dbReference>
<evidence type="ECO:0000313" key="2">
    <source>
        <dbReference type="EMBL" id="SEL68935.1"/>
    </source>
</evidence>
<sequence>MNSDVDKRTVKAIEEAAQPLKATAGDYDTIIEAARGKAFVMIGEASHGTREFYRIRAEITRRLIEEAGFAAVAVEADWPDAFAVNRYVWNLSPEETAEDALTAFQRFPLWMWANTEVRDFIRWLADYNRESRGSPQGSRPVGFYGIDLYSLANSAHAVIDYLQRHDPPAARRARQRYACLDNFLEQPHRYGQSVEFGLTPSCEQAIIEQLLDLQHEILPRLSAPDTLSEEQQFFVEQNAKVVLNAEEYYRLMFSGRVSSWNLRDGHMFETLEALQSHLRRRSGKPAGIVVWAHNSHIGNAAATDMGRRGEFNIGQLSREKYPEGSLLVGFSTATGEVTAASDWDEPGKRKRVRPPLDGSYEKLFQTIEHERFLLDLRQRNLATELLDTSRLHRAIGVIYRPETERQSHYFYSRLPRQYDLMLHLDETHALEPLAQAPATKNEPPETYPSGL</sequence>
<dbReference type="Proteomes" id="UP000198807">
    <property type="component" value="Unassembled WGS sequence"/>
</dbReference>
<dbReference type="PIRSF" id="PIRSF036794">
    <property type="entry name" value="UCP_erythr_ester"/>
    <property type="match status" value="1"/>
</dbReference>
<dbReference type="CDD" id="cd14728">
    <property type="entry name" value="Ere-like"/>
    <property type="match status" value="1"/>
</dbReference>
<accession>A0A1H7S8T0</accession>
<dbReference type="SUPFAM" id="SSF159501">
    <property type="entry name" value="EreA/ChaN-like"/>
    <property type="match status" value="1"/>
</dbReference>
<dbReference type="OrthoDB" id="9810066at2"/>
<dbReference type="Pfam" id="PF05139">
    <property type="entry name" value="Erythro_esteras"/>
    <property type="match status" value="1"/>
</dbReference>